<dbReference type="SUPFAM" id="SSF56935">
    <property type="entry name" value="Porins"/>
    <property type="match status" value="1"/>
</dbReference>
<dbReference type="PANTHER" id="PTHR31005">
    <property type="entry name" value="DUF4139 DOMAIN-CONTAINING PROTEIN"/>
    <property type="match status" value="1"/>
</dbReference>
<sequence length="599" mass="66017">MKNKIGGLVLFCLLCMGANAGNSSEPLNANAVLTSVMVYRSGAEMNHAVSATLPAGTVELAVDRLSTDIDKNSVQIRVPSTVTLLGFTYINDYMAEKPNTARQQLLEDSLDRVTEAQDKVQLSLTNNDALLGVLQKNQELKGVNAVDLQKLMEYYKATSADLEEKQYDLKKRFARLGKEIDRLKAQIQEEASQNTKESGRLVLRLSVRNAGSYDFTLSYITHKASWSPSYEIQVGDAQDSSVKVIYKASINQTTGIDWKQVKMALSTSTPGNWNIAPELNPWFVGFRQTAPVTAYGMTVRRPAPTQLDEVVVAKSKVVIRGDGNDNEDATPMYIVDGQIWSSDAIRKIDPAMIASTDILKGDEATSMYGSKAAAGAIVITLKKDLSDYTDVDQQRLNTVYNIDLPYDLPSTGKDQTANLQVTKVKALFTYLAVPKVSDDVYLLADIPDWGKLNLLPGKANIVLDGTYVGLTDINPSSTQDTLHLTVGKDKRITLQRRKVTDFSSEKFLGANRYQKYVFEISARNNKNQDVQLSVLDQIPLSTNKDIEVTLNDPGSAQVNADKGELRWTLSLKAGESTKVHFGYTLKYPKGTVLDALARQ</sequence>
<evidence type="ECO:0000313" key="5">
    <source>
        <dbReference type="EMBL" id="TDW96731.1"/>
    </source>
</evidence>
<dbReference type="AlphaFoldDB" id="A0A4R8DGE3"/>
<evidence type="ECO:0000259" key="4">
    <source>
        <dbReference type="Pfam" id="PF13600"/>
    </source>
</evidence>
<comment type="caution">
    <text evidence="5">The sequence shown here is derived from an EMBL/GenBank/DDBJ whole genome shotgun (WGS) entry which is preliminary data.</text>
</comment>
<reference evidence="5 6" key="1">
    <citation type="submission" date="2019-03" db="EMBL/GenBank/DDBJ databases">
        <title>Genomic Encyclopedia of Type Strains, Phase IV (KMG-IV): sequencing the most valuable type-strain genomes for metagenomic binning, comparative biology and taxonomic classification.</title>
        <authorList>
            <person name="Goeker M."/>
        </authorList>
    </citation>
    <scope>NUCLEOTIDE SEQUENCE [LARGE SCALE GENOMIC DNA]</scope>
    <source>
        <strain evidence="5 6">DSM 100059</strain>
    </source>
</reference>
<dbReference type="Pfam" id="PF13600">
    <property type="entry name" value="DUF4140"/>
    <property type="match status" value="1"/>
</dbReference>
<dbReference type="NCBIfam" id="TIGR02231">
    <property type="entry name" value="mucoidy inhibitor MuiA family protein"/>
    <property type="match status" value="1"/>
</dbReference>
<evidence type="ECO:0000259" key="3">
    <source>
        <dbReference type="Pfam" id="PF13598"/>
    </source>
</evidence>
<organism evidence="5 6">
    <name type="scientific">Dinghuibacter silviterrae</name>
    <dbReference type="NCBI Taxonomy" id="1539049"/>
    <lineage>
        <taxon>Bacteria</taxon>
        <taxon>Pseudomonadati</taxon>
        <taxon>Bacteroidota</taxon>
        <taxon>Chitinophagia</taxon>
        <taxon>Chitinophagales</taxon>
        <taxon>Chitinophagaceae</taxon>
        <taxon>Dinghuibacter</taxon>
    </lineage>
</organism>
<keyword evidence="6" id="KW-1185">Reference proteome</keyword>
<proteinExistence type="predicted"/>
<dbReference type="PANTHER" id="PTHR31005:SF8">
    <property type="entry name" value="DUF4139 DOMAIN-CONTAINING PROTEIN"/>
    <property type="match status" value="1"/>
</dbReference>
<dbReference type="InterPro" id="IPR025554">
    <property type="entry name" value="DUF4140"/>
</dbReference>
<dbReference type="InterPro" id="IPR037291">
    <property type="entry name" value="DUF4139"/>
</dbReference>
<dbReference type="InterPro" id="IPR037066">
    <property type="entry name" value="Plug_dom_sf"/>
</dbReference>
<feature type="domain" description="DUF4139" evidence="3">
    <location>
        <begin position="216"/>
        <end position="589"/>
    </location>
</feature>
<feature type="domain" description="TonB-dependent receptor plug" evidence="2">
    <location>
        <begin position="314"/>
        <end position="376"/>
    </location>
</feature>
<evidence type="ECO:0000313" key="6">
    <source>
        <dbReference type="Proteomes" id="UP000294498"/>
    </source>
</evidence>
<dbReference type="Proteomes" id="UP000294498">
    <property type="component" value="Unassembled WGS sequence"/>
</dbReference>
<feature type="chain" id="PRO_5020677313" evidence="1">
    <location>
        <begin position="21"/>
        <end position="599"/>
    </location>
</feature>
<dbReference type="InterPro" id="IPR012910">
    <property type="entry name" value="Plug_dom"/>
</dbReference>
<feature type="signal peptide" evidence="1">
    <location>
        <begin position="1"/>
        <end position="20"/>
    </location>
</feature>
<evidence type="ECO:0000259" key="2">
    <source>
        <dbReference type="Pfam" id="PF07715"/>
    </source>
</evidence>
<dbReference type="Gene3D" id="2.170.130.10">
    <property type="entry name" value="TonB-dependent receptor, plug domain"/>
    <property type="match status" value="1"/>
</dbReference>
<protein>
    <submittedName>
        <fullName evidence="5">Uncharacterized protein (TIGR02231 family)</fullName>
    </submittedName>
</protein>
<keyword evidence="1" id="KW-0732">Signal</keyword>
<feature type="domain" description="DUF4140" evidence="4">
    <location>
        <begin position="36"/>
        <end position="129"/>
    </location>
</feature>
<evidence type="ECO:0000256" key="1">
    <source>
        <dbReference type="SAM" id="SignalP"/>
    </source>
</evidence>
<dbReference type="Pfam" id="PF07715">
    <property type="entry name" value="Plug"/>
    <property type="match status" value="1"/>
</dbReference>
<dbReference type="InterPro" id="IPR011935">
    <property type="entry name" value="CHP02231"/>
</dbReference>
<dbReference type="Pfam" id="PF13598">
    <property type="entry name" value="DUF4139"/>
    <property type="match status" value="1"/>
</dbReference>
<dbReference type="EMBL" id="SODV01000002">
    <property type="protein sequence ID" value="TDW96731.1"/>
    <property type="molecule type" value="Genomic_DNA"/>
</dbReference>
<accession>A0A4R8DGE3</accession>
<gene>
    <name evidence="5" type="ORF">EDB95_4567</name>
</gene>
<dbReference type="RefSeq" id="WP_162852743.1">
    <property type="nucleotide sequence ID" value="NZ_SODV01000002.1"/>
</dbReference>
<name>A0A4R8DGE3_9BACT</name>